<proteinExistence type="predicted"/>
<protein>
    <submittedName>
        <fullName evidence="3">2-keto-4-pentenoate hydratase/2-oxohepta-3-ene-1,7-dioic acid hydratase in catechol pathway</fullName>
    </submittedName>
</protein>
<keyword evidence="1" id="KW-0479">Metal-binding</keyword>
<dbReference type="GO" id="GO:0018773">
    <property type="term" value="F:acetylpyruvate hydrolase activity"/>
    <property type="evidence" value="ECO:0007669"/>
    <property type="project" value="TreeGrafter"/>
</dbReference>
<dbReference type="RefSeq" id="WP_184746828.1">
    <property type="nucleotide sequence ID" value="NZ_JACHGJ010000003.1"/>
</dbReference>
<dbReference type="InterPro" id="IPR011234">
    <property type="entry name" value="Fumarylacetoacetase-like_C"/>
</dbReference>
<dbReference type="Proteomes" id="UP000587760">
    <property type="component" value="Unassembled WGS sequence"/>
</dbReference>
<dbReference type="Gene3D" id="3.90.850.10">
    <property type="entry name" value="Fumarylacetoacetase-like, C-terminal domain"/>
    <property type="match status" value="1"/>
</dbReference>
<dbReference type="AlphaFoldDB" id="A0A841RC40"/>
<dbReference type="GO" id="GO:0046872">
    <property type="term" value="F:metal ion binding"/>
    <property type="evidence" value="ECO:0007669"/>
    <property type="project" value="UniProtKB-KW"/>
</dbReference>
<dbReference type="InterPro" id="IPR036663">
    <property type="entry name" value="Fumarylacetoacetase_C_sf"/>
</dbReference>
<evidence type="ECO:0000259" key="2">
    <source>
        <dbReference type="Pfam" id="PF01557"/>
    </source>
</evidence>
<keyword evidence="4" id="KW-1185">Reference proteome</keyword>
<dbReference type="PANTHER" id="PTHR11820:SF7">
    <property type="entry name" value="ACYLPYRUVASE FAHD1, MITOCHONDRIAL"/>
    <property type="match status" value="1"/>
</dbReference>
<organism evidence="3 4">
    <name type="scientific">Spirochaeta isovalerica</name>
    <dbReference type="NCBI Taxonomy" id="150"/>
    <lineage>
        <taxon>Bacteria</taxon>
        <taxon>Pseudomonadati</taxon>
        <taxon>Spirochaetota</taxon>
        <taxon>Spirochaetia</taxon>
        <taxon>Spirochaetales</taxon>
        <taxon>Spirochaetaceae</taxon>
        <taxon>Spirochaeta</taxon>
    </lineage>
</organism>
<evidence type="ECO:0000313" key="4">
    <source>
        <dbReference type="Proteomes" id="UP000587760"/>
    </source>
</evidence>
<dbReference type="SUPFAM" id="SSF56529">
    <property type="entry name" value="FAH"/>
    <property type="match status" value="1"/>
</dbReference>
<feature type="domain" description="Fumarylacetoacetase-like C-terminal" evidence="2">
    <location>
        <begin position="14"/>
        <end position="180"/>
    </location>
</feature>
<dbReference type="PANTHER" id="PTHR11820">
    <property type="entry name" value="ACYLPYRUVASE"/>
    <property type="match status" value="1"/>
</dbReference>
<name>A0A841RC40_9SPIO</name>
<sequence>MTIEEGNRKIKPGKIVCVGRNYVEHIRELGNEIPGEMVLFMKPSTSITGELVSVHCGEPLHYECEICFLFEKGGFSRAAIGLDLTKRGLQSRLKEKGLPWERAKGFDGAALFSPFVPFDGDYSRLSLVLEIDGNTVQSASTDLMMYKPDEIQKEITSFITLEDGDIVMTGTPAGVGTVEKGKVFRGILLEGGTILSEKSWTVSN</sequence>
<evidence type="ECO:0000256" key="1">
    <source>
        <dbReference type="ARBA" id="ARBA00022723"/>
    </source>
</evidence>
<gene>
    <name evidence="3" type="ORF">HNR50_002233</name>
</gene>
<comment type="caution">
    <text evidence="3">The sequence shown here is derived from an EMBL/GenBank/DDBJ whole genome shotgun (WGS) entry which is preliminary data.</text>
</comment>
<dbReference type="Pfam" id="PF01557">
    <property type="entry name" value="FAA_hydrolase"/>
    <property type="match status" value="1"/>
</dbReference>
<dbReference type="EMBL" id="JACHGJ010000003">
    <property type="protein sequence ID" value="MBB6480570.1"/>
    <property type="molecule type" value="Genomic_DNA"/>
</dbReference>
<reference evidence="3 4" key="1">
    <citation type="submission" date="2020-08" db="EMBL/GenBank/DDBJ databases">
        <title>Genomic Encyclopedia of Type Strains, Phase IV (KMG-IV): sequencing the most valuable type-strain genomes for metagenomic binning, comparative biology and taxonomic classification.</title>
        <authorList>
            <person name="Goeker M."/>
        </authorList>
    </citation>
    <scope>NUCLEOTIDE SEQUENCE [LARGE SCALE GENOMIC DNA]</scope>
    <source>
        <strain evidence="3 4">DSM 2461</strain>
    </source>
</reference>
<accession>A0A841RC40</accession>
<evidence type="ECO:0000313" key="3">
    <source>
        <dbReference type="EMBL" id="MBB6480570.1"/>
    </source>
</evidence>